<feature type="domain" description="DUF397" evidence="1">
    <location>
        <begin position="11"/>
        <end position="68"/>
    </location>
</feature>
<reference evidence="2 3" key="1">
    <citation type="submission" date="2020-07" db="EMBL/GenBank/DDBJ databases">
        <title>Sequencing the genomes of 1000 actinobacteria strains.</title>
        <authorList>
            <person name="Klenk H.-P."/>
        </authorList>
    </citation>
    <scope>NUCLEOTIDE SEQUENCE [LARGE SCALE GENOMIC DNA]</scope>
    <source>
        <strain evidence="2 3">DSM 43461</strain>
    </source>
</reference>
<protein>
    <recommendedName>
        <fullName evidence="1">DUF397 domain-containing protein</fullName>
    </recommendedName>
</protein>
<dbReference type="AlphaFoldDB" id="A0A7Y9GI89"/>
<organism evidence="2 3">
    <name type="scientific">Actinomadura citrea</name>
    <dbReference type="NCBI Taxonomy" id="46158"/>
    <lineage>
        <taxon>Bacteria</taxon>
        <taxon>Bacillati</taxon>
        <taxon>Actinomycetota</taxon>
        <taxon>Actinomycetes</taxon>
        <taxon>Streptosporangiales</taxon>
        <taxon>Thermomonosporaceae</taxon>
        <taxon>Actinomadura</taxon>
    </lineage>
</organism>
<name>A0A7Y9GI89_9ACTN</name>
<comment type="caution">
    <text evidence="2">The sequence shown here is derived from an EMBL/GenBank/DDBJ whole genome shotgun (WGS) entry which is preliminary data.</text>
</comment>
<dbReference type="RefSeq" id="WP_179836489.1">
    <property type="nucleotide sequence ID" value="NZ_BMRD01000004.1"/>
</dbReference>
<sequence>MTTTSHGAAFAWRKSTRSAASDECVELAARIIGGGRSPAVFIRDSKAPGGTVFRFGGAEFAAFLARVKRGELDL</sequence>
<gene>
    <name evidence="2" type="ORF">BJ999_006156</name>
</gene>
<dbReference type="Pfam" id="PF04149">
    <property type="entry name" value="DUF397"/>
    <property type="match status" value="1"/>
</dbReference>
<evidence type="ECO:0000259" key="1">
    <source>
        <dbReference type="Pfam" id="PF04149"/>
    </source>
</evidence>
<dbReference type="Proteomes" id="UP000591272">
    <property type="component" value="Unassembled WGS sequence"/>
</dbReference>
<accession>A0A7Y9GI89</accession>
<proteinExistence type="predicted"/>
<evidence type="ECO:0000313" key="2">
    <source>
        <dbReference type="EMBL" id="NYE15860.1"/>
    </source>
</evidence>
<dbReference type="EMBL" id="JACCBT010000001">
    <property type="protein sequence ID" value="NYE15860.1"/>
    <property type="molecule type" value="Genomic_DNA"/>
</dbReference>
<evidence type="ECO:0000313" key="3">
    <source>
        <dbReference type="Proteomes" id="UP000591272"/>
    </source>
</evidence>
<keyword evidence="3" id="KW-1185">Reference proteome</keyword>
<dbReference type="InterPro" id="IPR007278">
    <property type="entry name" value="DUF397"/>
</dbReference>